<keyword evidence="3" id="KW-1185">Reference proteome</keyword>
<dbReference type="EMBL" id="JAMDLW010000027">
    <property type="protein sequence ID" value="MCY9521830.1"/>
    <property type="molecule type" value="Genomic_DNA"/>
</dbReference>
<evidence type="ECO:0000313" key="2">
    <source>
        <dbReference type="EMBL" id="MCY9521830.1"/>
    </source>
</evidence>
<comment type="caution">
    <text evidence="2">The sequence shown here is derived from an EMBL/GenBank/DDBJ whole genome shotgun (WGS) entry which is preliminary data.</text>
</comment>
<evidence type="ECO:0008006" key="4">
    <source>
        <dbReference type="Google" id="ProtNLM"/>
    </source>
</evidence>
<keyword evidence="1" id="KW-0175">Coiled coil</keyword>
<proteinExistence type="predicted"/>
<feature type="coiled-coil region" evidence="1">
    <location>
        <begin position="38"/>
        <end position="65"/>
    </location>
</feature>
<protein>
    <recommendedName>
        <fullName evidence="4">DUF948 domain-containing protein</fullName>
    </recommendedName>
</protein>
<reference evidence="2 3" key="1">
    <citation type="submission" date="2022-05" db="EMBL/GenBank/DDBJ databases">
        <title>Genome Sequencing of Bee-Associated Microbes.</title>
        <authorList>
            <person name="Dunlap C."/>
        </authorList>
    </citation>
    <scope>NUCLEOTIDE SEQUENCE [LARGE SCALE GENOMIC DNA]</scope>
    <source>
        <strain evidence="2 3">NRRL NRS-1438</strain>
    </source>
</reference>
<evidence type="ECO:0000313" key="3">
    <source>
        <dbReference type="Proteomes" id="UP001207626"/>
    </source>
</evidence>
<accession>A0ABT4DWV5</accession>
<dbReference type="Proteomes" id="UP001207626">
    <property type="component" value="Unassembled WGS sequence"/>
</dbReference>
<evidence type="ECO:0000256" key="1">
    <source>
        <dbReference type="SAM" id="Coils"/>
    </source>
</evidence>
<gene>
    <name evidence="2" type="ORF">M5X09_19530</name>
</gene>
<name>A0ABT4DWV5_9BACL</name>
<dbReference type="RefSeq" id="WP_087435162.1">
    <property type="nucleotide sequence ID" value="NZ_JAMDLV010000032.1"/>
</dbReference>
<sequence>MVAWSICVAAIAWTALCIAAIALICRSWRSLRRVDAGMEEGRKLIEQLQELTRRAEKVLKQAEQTGDVIQEWSLTLQRWHKGAERWNETFGKWSQRTYSGISAARSSGERTESETLFWMDLACKVWNEIRSRRARSS</sequence>
<organism evidence="2 3">
    <name type="scientific">Paenibacillus apiarius</name>
    <dbReference type="NCBI Taxonomy" id="46240"/>
    <lineage>
        <taxon>Bacteria</taxon>
        <taxon>Bacillati</taxon>
        <taxon>Bacillota</taxon>
        <taxon>Bacilli</taxon>
        <taxon>Bacillales</taxon>
        <taxon>Paenibacillaceae</taxon>
        <taxon>Paenibacillus</taxon>
    </lineage>
</organism>